<protein>
    <submittedName>
        <fullName evidence="1">Uncharacterized protein</fullName>
    </submittedName>
</protein>
<dbReference type="EMBL" id="JAGINT010000001">
    <property type="protein sequence ID" value="MBP2351807.1"/>
    <property type="molecule type" value="Genomic_DNA"/>
</dbReference>
<sequence>MISPTFDLPAGEAGAIVTCGLWVYNAEEISEQTVRLLCEVRSNGEPWNDATEHTFPDTISPQMWSGTLNQLGEGSPDESWRAVRPAGPTLRGRYSGVVTNLPVPAG</sequence>
<accession>A0ABS4UJI2</accession>
<evidence type="ECO:0000313" key="1">
    <source>
        <dbReference type="EMBL" id="MBP2351807.1"/>
    </source>
</evidence>
<dbReference type="RefSeq" id="WP_209694660.1">
    <property type="nucleotide sequence ID" value="NZ_BAAAVU010000013.1"/>
</dbReference>
<gene>
    <name evidence="1" type="ORF">JOF29_002890</name>
</gene>
<comment type="caution">
    <text evidence="1">The sequence shown here is derived from an EMBL/GenBank/DDBJ whole genome shotgun (WGS) entry which is preliminary data.</text>
</comment>
<keyword evidence="2" id="KW-1185">Reference proteome</keyword>
<proteinExistence type="predicted"/>
<name>A0ABS4UJI2_9ACTN</name>
<reference evidence="1 2" key="1">
    <citation type="submission" date="2021-03" db="EMBL/GenBank/DDBJ databases">
        <title>Sequencing the genomes of 1000 actinobacteria strains.</title>
        <authorList>
            <person name="Klenk H.-P."/>
        </authorList>
    </citation>
    <scope>NUCLEOTIDE SEQUENCE [LARGE SCALE GENOMIC DNA]</scope>
    <source>
        <strain evidence="1 2">DSM 18824</strain>
    </source>
</reference>
<evidence type="ECO:0000313" key="2">
    <source>
        <dbReference type="Proteomes" id="UP000755585"/>
    </source>
</evidence>
<dbReference type="Proteomes" id="UP000755585">
    <property type="component" value="Unassembled WGS sequence"/>
</dbReference>
<organism evidence="1 2">
    <name type="scientific">Kribbella aluminosa</name>
    <dbReference type="NCBI Taxonomy" id="416017"/>
    <lineage>
        <taxon>Bacteria</taxon>
        <taxon>Bacillati</taxon>
        <taxon>Actinomycetota</taxon>
        <taxon>Actinomycetes</taxon>
        <taxon>Propionibacteriales</taxon>
        <taxon>Kribbellaceae</taxon>
        <taxon>Kribbella</taxon>
    </lineage>
</organism>